<dbReference type="RefSeq" id="WP_193953022.1">
    <property type="nucleotide sequence ID" value="NZ_JADEYS010000008.1"/>
</dbReference>
<keyword evidence="1" id="KW-0812">Transmembrane</keyword>
<keyword evidence="1" id="KW-1133">Transmembrane helix</keyword>
<keyword evidence="3" id="KW-1185">Reference proteome</keyword>
<comment type="caution">
    <text evidence="2">The sequence shown here is derived from an EMBL/GenBank/DDBJ whole genome shotgun (WGS) entry which is preliminary data.</text>
</comment>
<dbReference type="Proteomes" id="UP000640333">
    <property type="component" value="Unassembled WGS sequence"/>
</dbReference>
<feature type="transmembrane region" description="Helical" evidence="1">
    <location>
        <begin position="15"/>
        <end position="36"/>
    </location>
</feature>
<organism evidence="2 3">
    <name type="scientific">Pontibacterium sinense</name>
    <dbReference type="NCBI Taxonomy" id="2781979"/>
    <lineage>
        <taxon>Bacteria</taxon>
        <taxon>Pseudomonadati</taxon>
        <taxon>Pseudomonadota</taxon>
        <taxon>Gammaproteobacteria</taxon>
        <taxon>Oceanospirillales</taxon>
        <taxon>Oceanospirillaceae</taxon>
        <taxon>Pontibacterium</taxon>
    </lineage>
</organism>
<evidence type="ECO:0000313" key="2">
    <source>
        <dbReference type="EMBL" id="MBE9397465.1"/>
    </source>
</evidence>
<dbReference type="AlphaFoldDB" id="A0A8J7F9I8"/>
<evidence type="ECO:0000256" key="1">
    <source>
        <dbReference type="SAM" id="Phobius"/>
    </source>
</evidence>
<sequence>MLIIKSRELGMEDVISASYMASAFFFLTCGFVLIMIGRADLPDFSFDRSSEDK</sequence>
<reference evidence="2" key="1">
    <citation type="submission" date="2020-10" db="EMBL/GenBank/DDBJ databases">
        <title>Bacterium isolated from coastal waters sediment.</title>
        <authorList>
            <person name="Chen R.-J."/>
            <person name="Lu D.-C."/>
            <person name="Zhu K.-L."/>
            <person name="Du Z.-J."/>
        </authorList>
    </citation>
    <scope>NUCLEOTIDE SEQUENCE</scope>
    <source>
        <strain evidence="2">N1Y112</strain>
    </source>
</reference>
<gene>
    <name evidence="2" type="ORF">IOQ59_09360</name>
</gene>
<dbReference type="EMBL" id="JADEYS010000008">
    <property type="protein sequence ID" value="MBE9397465.1"/>
    <property type="molecule type" value="Genomic_DNA"/>
</dbReference>
<evidence type="ECO:0000313" key="3">
    <source>
        <dbReference type="Proteomes" id="UP000640333"/>
    </source>
</evidence>
<proteinExistence type="predicted"/>
<accession>A0A8J7F9I8</accession>
<keyword evidence="1" id="KW-0472">Membrane</keyword>
<protein>
    <submittedName>
        <fullName evidence="2">Uncharacterized protein</fullName>
    </submittedName>
</protein>
<name>A0A8J7F9I8_9GAMM</name>